<keyword evidence="3" id="KW-1185">Reference proteome</keyword>
<name>A0ABS7TA06_9GAMM</name>
<dbReference type="EMBL" id="JAINZW010000030">
    <property type="protein sequence ID" value="MBZ4040717.1"/>
    <property type="molecule type" value="Genomic_DNA"/>
</dbReference>
<feature type="region of interest" description="Disordered" evidence="1">
    <location>
        <begin position="1"/>
        <end position="32"/>
    </location>
</feature>
<protein>
    <submittedName>
        <fullName evidence="2">Uncharacterized protein</fullName>
    </submittedName>
</protein>
<accession>A0ABS7TA06</accession>
<evidence type="ECO:0000313" key="2">
    <source>
        <dbReference type="EMBL" id="MBZ4040717.1"/>
    </source>
</evidence>
<feature type="non-terminal residue" evidence="2">
    <location>
        <position position="86"/>
    </location>
</feature>
<evidence type="ECO:0000256" key="1">
    <source>
        <dbReference type="SAM" id="MobiDB-lite"/>
    </source>
</evidence>
<sequence length="86" mass="9492">MQVRKRLQEEYGGAENKVDEAEAPQVSSAPVARTSVTLRQEMPPEGGFLTEYDGVIEHFDLPKTRIIHYSNGDAAPQEVDDAPPLP</sequence>
<reference evidence="2 3" key="1">
    <citation type="submission" date="2021-09" db="EMBL/GenBank/DDBJ databases">
        <title>Lysobacter sp. 13A isolated from the river sediment.</title>
        <authorList>
            <person name="Liu H."/>
            <person name="Li S."/>
            <person name="Mao S."/>
        </authorList>
    </citation>
    <scope>NUCLEOTIDE SEQUENCE [LARGE SCALE GENOMIC DNA]</scope>
    <source>
        <strain evidence="2 3">13A</strain>
    </source>
</reference>
<evidence type="ECO:0000313" key="3">
    <source>
        <dbReference type="Proteomes" id="UP001430954"/>
    </source>
</evidence>
<comment type="caution">
    <text evidence="2">The sequence shown here is derived from an EMBL/GenBank/DDBJ whole genome shotgun (WGS) entry which is preliminary data.</text>
</comment>
<organism evidence="2 3">
    <name type="scientific">Novilysobacter selenitireducens</name>
    <dbReference type="NCBI Taxonomy" id="2872639"/>
    <lineage>
        <taxon>Bacteria</taxon>
        <taxon>Pseudomonadati</taxon>
        <taxon>Pseudomonadota</taxon>
        <taxon>Gammaproteobacteria</taxon>
        <taxon>Lysobacterales</taxon>
        <taxon>Lysobacteraceae</taxon>
        <taxon>Novilysobacter</taxon>
    </lineage>
</organism>
<proteinExistence type="predicted"/>
<gene>
    <name evidence="2" type="ORF">K6753_14405</name>
</gene>
<dbReference type="Proteomes" id="UP001430954">
    <property type="component" value="Unassembled WGS sequence"/>
</dbReference>